<keyword evidence="4 7" id="KW-0812">Transmembrane</keyword>
<protein>
    <submittedName>
        <fullName evidence="9">ABC transporter permease</fullName>
    </submittedName>
</protein>
<dbReference type="PROSITE" id="PS50928">
    <property type="entry name" value="ABC_TM1"/>
    <property type="match status" value="1"/>
</dbReference>
<feature type="domain" description="ABC transmembrane type-1" evidence="8">
    <location>
        <begin position="113"/>
        <end position="322"/>
    </location>
</feature>
<dbReference type="InterPro" id="IPR045621">
    <property type="entry name" value="BPD_transp_1_N"/>
</dbReference>
<feature type="transmembrane region" description="Helical" evidence="7">
    <location>
        <begin position="303"/>
        <end position="329"/>
    </location>
</feature>
<dbReference type="Proteomes" id="UP000320858">
    <property type="component" value="Unassembled WGS sequence"/>
</dbReference>
<feature type="transmembrane region" description="Helical" evidence="7">
    <location>
        <begin position="117"/>
        <end position="140"/>
    </location>
</feature>
<keyword evidence="3" id="KW-1003">Cell membrane</keyword>
<organism evidence="9 10">
    <name type="scientific">Rhizobium rhizogenes</name>
    <name type="common">Agrobacterium rhizogenes</name>
    <dbReference type="NCBI Taxonomy" id="359"/>
    <lineage>
        <taxon>Bacteria</taxon>
        <taxon>Pseudomonadati</taxon>
        <taxon>Pseudomonadota</taxon>
        <taxon>Alphaproteobacteria</taxon>
        <taxon>Hyphomicrobiales</taxon>
        <taxon>Rhizobiaceae</taxon>
        <taxon>Rhizobium/Agrobacterium group</taxon>
        <taxon>Rhizobium</taxon>
    </lineage>
</organism>
<dbReference type="PANTHER" id="PTHR43163">
    <property type="entry name" value="DIPEPTIDE TRANSPORT SYSTEM PERMEASE PROTEIN DPPB-RELATED"/>
    <property type="match status" value="1"/>
</dbReference>
<evidence type="ECO:0000313" key="10">
    <source>
        <dbReference type="Proteomes" id="UP000320858"/>
    </source>
</evidence>
<comment type="caution">
    <text evidence="9">The sequence shown here is derived from an EMBL/GenBank/DDBJ whole genome shotgun (WGS) entry which is preliminary data.</text>
</comment>
<dbReference type="CDD" id="cd06261">
    <property type="entry name" value="TM_PBP2"/>
    <property type="match status" value="1"/>
</dbReference>
<dbReference type="PANTHER" id="PTHR43163:SF6">
    <property type="entry name" value="DIPEPTIDE TRANSPORT SYSTEM PERMEASE PROTEIN DPPB-RELATED"/>
    <property type="match status" value="1"/>
</dbReference>
<proteinExistence type="inferred from homology"/>
<evidence type="ECO:0000256" key="5">
    <source>
        <dbReference type="ARBA" id="ARBA00022989"/>
    </source>
</evidence>
<dbReference type="Pfam" id="PF00528">
    <property type="entry name" value="BPD_transp_1"/>
    <property type="match status" value="1"/>
</dbReference>
<accession>A0AA94V8S0</accession>
<feature type="transmembrane region" description="Helical" evidence="7">
    <location>
        <begin position="196"/>
        <end position="216"/>
    </location>
</feature>
<comment type="similarity">
    <text evidence="7">Belongs to the binding-protein-dependent transport system permease family.</text>
</comment>
<feature type="transmembrane region" description="Helical" evidence="7">
    <location>
        <begin position="9"/>
        <end position="27"/>
    </location>
</feature>
<evidence type="ECO:0000256" key="3">
    <source>
        <dbReference type="ARBA" id="ARBA00022475"/>
    </source>
</evidence>
<keyword evidence="2 7" id="KW-0813">Transport</keyword>
<name>A0AA94V8S0_RHIRH</name>
<keyword evidence="6 7" id="KW-0472">Membrane</keyword>
<keyword evidence="5 7" id="KW-1133">Transmembrane helix</keyword>
<dbReference type="RefSeq" id="WP_025595064.1">
    <property type="nucleotide sequence ID" value="NZ_SGOB01000008.1"/>
</dbReference>
<dbReference type="InterPro" id="IPR000515">
    <property type="entry name" value="MetI-like"/>
</dbReference>
<feature type="transmembrane region" description="Helical" evidence="7">
    <location>
        <begin position="258"/>
        <end position="283"/>
    </location>
</feature>
<feature type="transmembrane region" description="Helical" evidence="7">
    <location>
        <begin position="152"/>
        <end position="176"/>
    </location>
</feature>
<dbReference type="GO" id="GO:0005886">
    <property type="term" value="C:plasma membrane"/>
    <property type="evidence" value="ECO:0007669"/>
    <property type="project" value="UniProtKB-SubCell"/>
</dbReference>
<dbReference type="GO" id="GO:0055085">
    <property type="term" value="P:transmembrane transport"/>
    <property type="evidence" value="ECO:0007669"/>
    <property type="project" value="InterPro"/>
</dbReference>
<evidence type="ECO:0000256" key="4">
    <source>
        <dbReference type="ARBA" id="ARBA00022692"/>
    </source>
</evidence>
<dbReference type="AlphaFoldDB" id="A0AA94V8S0"/>
<evidence type="ECO:0000256" key="2">
    <source>
        <dbReference type="ARBA" id="ARBA00022448"/>
    </source>
</evidence>
<gene>
    <name evidence="9" type="ORF">EXN24_24090</name>
</gene>
<dbReference type="EMBL" id="SGOB01000008">
    <property type="protein sequence ID" value="TRA84828.1"/>
    <property type="molecule type" value="Genomic_DNA"/>
</dbReference>
<reference evidence="9 10" key="1">
    <citation type="journal article" date="2019" name="Appl. Microbiol. Biotechnol.">
        <title>Differential efficiency of wild type rhizogenic strains for rol gene transformation of plants.</title>
        <authorList>
            <person name="Desmet S."/>
            <person name="De Keyser E."/>
            <person name="Van Vaerenbergh J."/>
            <person name="Baeyen S."/>
            <person name="Van Huylenbroeck J."/>
            <person name="Geelen D."/>
            <person name="Dhooghe E."/>
        </authorList>
    </citation>
    <scope>NUCLEOTIDE SEQUENCE [LARGE SCALE GENOMIC DNA]</scope>
    <source>
        <strain evidence="9 10">B 4.1</strain>
    </source>
</reference>
<sequence>MFTFTLRRLAFAVPTLLVISFVIFALLDLAPNDPTGDLPLTIPPEVREQIRASLGLDQPFFIRYLMWLQQFFINEPLNLFEKLTGWQIGDGSRMRVLSWATRSPVVDLVIQRMPQTLWVVGLAYLFGALLAIPIGVISAYKQYSIFDQIGTFVSMVGYSVPTFFTGVLLVVIFSSYLQWFPSVYDTNLQVTDWGSLVAQIKQMFMPVLVLTLYNVSQISRFVRASMLDNLHQDYVRTARAKGVKEKSVLLVHVLRNSLIPVVTVIALGVPTIFSGAIITEQIFRVNGLGQLLITAVQGADIPLVQTLTFIFAVLIVLFNLIADVLYGILDPRIRYD</sequence>
<dbReference type="InterPro" id="IPR035906">
    <property type="entry name" value="MetI-like_sf"/>
</dbReference>
<dbReference type="Pfam" id="PF19300">
    <property type="entry name" value="BPD_transp_1_N"/>
    <property type="match status" value="1"/>
</dbReference>
<dbReference type="SUPFAM" id="SSF161098">
    <property type="entry name" value="MetI-like"/>
    <property type="match status" value="1"/>
</dbReference>
<evidence type="ECO:0000256" key="6">
    <source>
        <dbReference type="ARBA" id="ARBA00023136"/>
    </source>
</evidence>
<evidence type="ECO:0000313" key="9">
    <source>
        <dbReference type="EMBL" id="TRA84828.1"/>
    </source>
</evidence>
<dbReference type="Gene3D" id="1.10.3720.10">
    <property type="entry name" value="MetI-like"/>
    <property type="match status" value="1"/>
</dbReference>
<evidence type="ECO:0000256" key="1">
    <source>
        <dbReference type="ARBA" id="ARBA00004651"/>
    </source>
</evidence>
<comment type="subcellular location">
    <subcellularLocation>
        <location evidence="1 7">Cell membrane</location>
        <topology evidence="1 7">Multi-pass membrane protein</topology>
    </subcellularLocation>
</comment>
<evidence type="ECO:0000256" key="7">
    <source>
        <dbReference type="RuleBase" id="RU363032"/>
    </source>
</evidence>
<evidence type="ECO:0000259" key="8">
    <source>
        <dbReference type="PROSITE" id="PS50928"/>
    </source>
</evidence>